<dbReference type="InterPro" id="IPR049449">
    <property type="entry name" value="TesB_ACOT8-like_N"/>
</dbReference>
<evidence type="ECO:0000313" key="6">
    <source>
        <dbReference type="EMBL" id="MFC4695710.1"/>
    </source>
</evidence>
<accession>A0ABV9LQ14</accession>
<dbReference type="CDD" id="cd03445">
    <property type="entry name" value="Thioesterase_II_repeat2"/>
    <property type="match status" value="1"/>
</dbReference>
<dbReference type="Pfam" id="PF13622">
    <property type="entry name" value="4HBT_3"/>
    <property type="match status" value="1"/>
</dbReference>
<name>A0ABV9LQ14_9ACTN</name>
<dbReference type="PANTHER" id="PTHR11066:SF34">
    <property type="entry name" value="ACYL-COENZYME A THIOESTERASE 8"/>
    <property type="match status" value="1"/>
</dbReference>
<gene>
    <name evidence="6" type="ORF">ACFO3M_20070</name>
</gene>
<feature type="region of interest" description="Disordered" evidence="3">
    <location>
        <begin position="118"/>
        <end position="140"/>
    </location>
</feature>
<organism evidence="6 7">
    <name type="scientific">Geodermatophilus arenarius</name>
    <dbReference type="NCBI Taxonomy" id="1137990"/>
    <lineage>
        <taxon>Bacteria</taxon>
        <taxon>Bacillati</taxon>
        <taxon>Actinomycetota</taxon>
        <taxon>Actinomycetes</taxon>
        <taxon>Geodermatophilales</taxon>
        <taxon>Geodermatophilaceae</taxon>
        <taxon>Geodermatophilus</taxon>
    </lineage>
</organism>
<dbReference type="PANTHER" id="PTHR11066">
    <property type="entry name" value="ACYL-COA THIOESTERASE"/>
    <property type="match status" value="1"/>
</dbReference>
<comment type="similarity">
    <text evidence="1">Belongs to the C/M/P thioester hydrolase family.</text>
</comment>
<keyword evidence="2" id="KW-0378">Hydrolase</keyword>
<feature type="domain" description="Acyl-CoA thioesterase 2 C-terminal" evidence="4">
    <location>
        <begin position="179"/>
        <end position="289"/>
    </location>
</feature>
<dbReference type="InterPro" id="IPR003703">
    <property type="entry name" value="Acyl_CoA_thio"/>
</dbReference>
<dbReference type="EMBL" id="JBHSGR010000027">
    <property type="protein sequence ID" value="MFC4695710.1"/>
    <property type="molecule type" value="Genomic_DNA"/>
</dbReference>
<dbReference type="Proteomes" id="UP001596025">
    <property type="component" value="Unassembled WGS sequence"/>
</dbReference>
<keyword evidence="7" id="KW-1185">Reference proteome</keyword>
<dbReference type="SUPFAM" id="SSF54637">
    <property type="entry name" value="Thioesterase/thiol ester dehydrase-isomerase"/>
    <property type="match status" value="2"/>
</dbReference>
<dbReference type="Pfam" id="PF02551">
    <property type="entry name" value="Acyl_CoA_thio"/>
    <property type="match status" value="1"/>
</dbReference>
<proteinExistence type="inferred from homology"/>
<feature type="domain" description="Acyl-CoA thioesterase-like N-terminal HotDog" evidence="5">
    <location>
        <begin position="37"/>
        <end position="115"/>
    </location>
</feature>
<reference evidence="7" key="1">
    <citation type="journal article" date="2019" name="Int. J. Syst. Evol. Microbiol.">
        <title>The Global Catalogue of Microorganisms (GCM) 10K type strain sequencing project: providing services to taxonomists for standard genome sequencing and annotation.</title>
        <authorList>
            <consortium name="The Broad Institute Genomics Platform"/>
            <consortium name="The Broad Institute Genome Sequencing Center for Infectious Disease"/>
            <person name="Wu L."/>
            <person name="Ma J."/>
        </authorList>
    </citation>
    <scope>NUCLEOTIDE SEQUENCE [LARGE SCALE GENOMIC DNA]</scope>
    <source>
        <strain evidence="7">CCUG 62763</strain>
    </source>
</reference>
<evidence type="ECO:0000313" key="7">
    <source>
        <dbReference type="Proteomes" id="UP001596025"/>
    </source>
</evidence>
<dbReference type="RefSeq" id="WP_387993100.1">
    <property type="nucleotide sequence ID" value="NZ_JBHSGR010000027.1"/>
</dbReference>
<evidence type="ECO:0000256" key="2">
    <source>
        <dbReference type="ARBA" id="ARBA00022801"/>
    </source>
</evidence>
<dbReference type="InterPro" id="IPR025652">
    <property type="entry name" value="TesB_C"/>
</dbReference>
<sequence>MAQPVGGGPVPGGLVALLDVAEAAPGRFRGAARGVPADRAFGGAVVAQALLAATATVPDDRAVHSLHAYFVRAGDPAAPTDLQVTRVRDGGSYTTREVAAVQHGETVLVLTASFARPETGPEHQVPTLDAPPPESLAAPADASAGAPASVLAWLAWLDARHPFDFRFDGGPPRIAAGRGEPAPPRQRFWFRSREALPDDPRLHACALAYATDMLLLAVAVAPHAAVIGDPGLVTASLDHAVWFHGPARADTWLCFEQESAWSAGGRALCSGRVFDREGRLVLTVVQEGVLRRRRA</sequence>
<comment type="caution">
    <text evidence="6">The sequence shown here is derived from an EMBL/GenBank/DDBJ whole genome shotgun (WGS) entry which is preliminary data.</text>
</comment>
<evidence type="ECO:0000256" key="1">
    <source>
        <dbReference type="ARBA" id="ARBA00006538"/>
    </source>
</evidence>
<dbReference type="InterPro" id="IPR029069">
    <property type="entry name" value="HotDog_dom_sf"/>
</dbReference>
<protein>
    <submittedName>
        <fullName evidence="6">Acyl-CoA thioesterase</fullName>
    </submittedName>
</protein>
<dbReference type="InterPro" id="IPR042171">
    <property type="entry name" value="Acyl-CoA_hotdog"/>
</dbReference>
<dbReference type="Gene3D" id="2.40.160.210">
    <property type="entry name" value="Acyl-CoA thioesterase, double hotdog domain"/>
    <property type="match status" value="1"/>
</dbReference>
<evidence type="ECO:0000259" key="4">
    <source>
        <dbReference type="Pfam" id="PF02551"/>
    </source>
</evidence>
<evidence type="ECO:0000259" key="5">
    <source>
        <dbReference type="Pfam" id="PF13622"/>
    </source>
</evidence>
<dbReference type="CDD" id="cd03444">
    <property type="entry name" value="Thioesterase_II_repeat1"/>
    <property type="match status" value="1"/>
</dbReference>
<evidence type="ECO:0000256" key="3">
    <source>
        <dbReference type="SAM" id="MobiDB-lite"/>
    </source>
</evidence>